<feature type="region of interest" description="Disordered" evidence="2">
    <location>
        <begin position="1"/>
        <end position="70"/>
    </location>
</feature>
<feature type="compositionally biased region" description="Basic and acidic residues" evidence="2">
    <location>
        <begin position="1"/>
        <end position="26"/>
    </location>
</feature>
<dbReference type="CDD" id="cd01650">
    <property type="entry name" value="RT_nLTR_like"/>
    <property type="match status" value="1"/>
</dbReference>
<evidence type="ECO:0008006" key="7">
    <source>
        <dbReference type="Google" id="ProtNLM"/>
    </source>
</evidence>
<dbReference type="InterPro" id="IPR025558">
    <property type="entry name" value="DUF4283"/>
</dbReference>
<dbReference type="GO" id="GO:0003676">
    <property type="term" value="F:nucleic acid binding"/>
    <property type="evidence" value="ECO:0007669"/>
    <property type="project" value="InterPro"/>
</dbReference>
<dbReference type="SUPFAM" id="SSF53098">
    <property type="entry name" value="Ribonuclease H-like"/>
    <property type="match status" value="1"/>
</dbReference>
<gene>
    <name evidence="6" type="ORF">FSB_LOCUS37764</name>
</gene>
<dbReference type="InterPro" id="IPR012337">
    <property type="entry name" value="RNaseH-like_sf"/>
</dbReference>
<dbReference type="PROSITE" id="PS50158">
    <property type="entry name" value="ZF_CCHC"/>
    <property type="match status" value="1"/>
</dbReference>
<dbReference type="PANTHER" id="PTHR33116:SF70">
    <property type="entry name" value="NON-LTR RETROELEMENT REVERSE TRANSCRIPTASE-LIKE PROTEIN"/>
    <property type="match status" value="1"/>
</dbReference>
<dbReference type="Pfam" id="PF00078">
    <property type="entry name" value="RVT_1"/>
    <property type="match status" value="1"/>
</dbReference>
<feature type="compositionally biased region" description="Polar residues" evidence="2">
    <location>
        <begin position="413"/>
        <end position="451"/>
    </location>
</feature>
<dbReference type="InterPro" id="IPR043502">
    <property type="entry name" value="DNA/RNA_pol_sf"/>
</dbReference>
<dbReference type="InterPro" id="IPR036397">
    <property type="entry name" value="RNaseH_sf"/>
</dbReference>
<dbReference type="InterPro" id="IPR000477">
    <property type="entry name" value="RT_dom"/>
</dbReference>
<dbReference type="PROSITE" id="PS50879">
    <property type="entry name" value="RNASE_H_1"/>
    <property type="match status" value="1"/>
</dbReference>
<feature type="domain" description="Reverse transcriptase" evidence="4">
    <location>
        <begin position="943"/>
        <end position="1224"/>
    </location>
</feature>
<protein>
    <recommendedName>
        <fullName evidence="7">CCHC-type domain-containing protein</fullName>
    </recommendedName>
</protein>
<dbReference type="SUPFAM" id="SSF56672">
    <property type="entry name" value="DNA/RNA polymerases"/>
    <property type="match status" value="1"/>
</dbReference>
<feature type="compositionally biased region" description="Basic and acidic residues" evidence="2">
    <location>
        <begin position="320"/>
        <end position="336"/>
    </location>
</feature>
<dbReference type="InterPro" id="IPR002156">
    <property type="entry name" value="RNaseH_domain"/>
</dbReference>
<proteinExistence type="predicted"/>
<feature type="domain" description="RNase H type-1" evidence="5">
    <location>
        <begin position="1671"/>
        <end position="1801"/>
    </location>
</feature>
<feature type="region of interest" description="Disordered" evidence="2">
    <location>
        <begin position="530"/>
        <end position="550"/>
    </location>
</feature>
<feature type="domain" description="CCHC-type" evidence="3">
    <location>
        <begin position="266"/>
        <end position="280"/>
    </location>
</feature>
<dbReference type="InterPro" id="IPR001878">
    <property type="entry name" value="Znf_CCHC"/>
</dbReference>
<dbReference type="Gene3D" id="3.30.420.10">
    <property type="entry name" value="Ribonuclease H-like superfamily/Ribonuclease H"/>
    <property type="match status" value="1"/>
</dbReference>
<name>A0A2N9HCK4_FAGSY</name>
<keyword evidence="1" id="KW-0479">Metal-binding</keyword>
<evidence type="ECO:0000256" key="1">
    <source>
        <dbReference type="PROSITE-ProRule" id="PRU00047"/>
    </source>
</evidence>
<dbReference type="GO" id="GO:0004523">
    <property type="term" value="F:RNA-DNA hybrid ribonuclease activity"/>
    <property type="evidence" value="ECO:0007669"/>
    <property type="project" value="InterPro"/>
</dbReference>
<reference evidence="6" key="1">
    <citation type="submission" date="2018-02" db="EMBL/GenBank/DDBJ databases">
        <authorList>
            <person name="Cohen D.B."/>
            <person name="Kent A.D."/>
        </authorList>
    </citation>
    <scope>NUCLEOTIDE SEQUENCE</scope>
</reference>
<evidence type="ECO:0000259" key="3">
    <source>
        <dbReference type="PROSITE" id="PS50158"/>
    </source>
</evidence>
<sequence>MDTDMSERLKEKDRDRNFCELEGEHSLEDEDSIRRSTKKKKGSHQPCIEESPVEVMSGGTPGGSETDTPIGMRSGISYKEKLLGAIPGAYERAFFGSHMEEDDSASTDEEDEPPVEGGVNKLKALWRASNGFSCVDLGLGFFLVKFESREDFEEVLRNGPWFIGEHFLSIRPWVPDFRASEASVSSVAVWVRLPELPVEYYHKDSLMHIGSGLGPVLRVDFNTASGTRGRFARLCIQLDLDKPLMRTIRVGKLRLAVIYEGIGLLCFKCGKLGHKQELCPLSVPTEPCGANSSTPVTDIPEVRDTGYGPWMLVTRRKRQNQKDNRQAVDESTEHGRASIVPNAPTGEGHAGGSATAGSRVLRNPPRGINSEKGKETKVPAVGSSRKSSKMQSGPSKITIGPSNIADPPKLILNSLQSLIPGPSTSSVKPKETQSPLAPSPPRTSCTIIQTEQTKHTELTDSLCPHSPAPHSPNDKHQVGPYSDAGSTAQLVDKSRRKIDTNHGRHHRTHSEGSPPRLGVVQRELNPRLGRNIARNPSNRMYRSPSPNRCGLASGSQPILELHDGCPTNRRSQLSFEDSFTAIAEAPIQAISGGGVQCNVNRVRREESVAITTNMSRLEGECILNQTSSAGKVCPQIRDSDPNFRSENSGVSVLQLQDDSYSEYHLGDMAREGLEFAGGGRKALLDLLKINDPAILILTETRLGGSRAAELARSLPFDGFLCTNTIGFAGGIWILWKTAAVELELLTSTEQEIHVSAQVTDSNSLWLLSAIYASPRRFENFWLSHPEFPKVVDKAWSSPGLNLSSTFALFTALVISWNKTTFGNIFQRKKRILARINGMQCNLAANPSESFARLEKSLRMEGFIDLFSTSHESSVSNFCAPIWSPCVSEIESSNLTAPVSPLEIKNSLWSLKPFKAPGPDGLQPGFFQHCWHQVGESVSKEVTQIFNSGKMPSYLNKTLIVLIPKCLGPETLNHFRPISLCNTVYKIVTKIIVSRIRPILSNLISPYQTAFVPGRRGVDNVVIAQELIHTIYKKKGRVGHFMLKIDLEKAYDRIEWSFIREILILFKFPMSLVNLILECISSSSSTILFNGGQMEEFQPSRGIRQGDPLSPYIFILCMEYLSLKIFEACNEKKWKPIRASRRGPAFSHLFFADDLLICAEASTSCCTTISRVLEEFCSVSGQKVNLAKSKVFFSPNVHTETRSSLCDILRVSSTPDLGRYLGFPLKSNGRNSRESNFIVERVQAKLSSWKAKLLSPAGRMVLIQSVTSAIPSYYMQTNALPNSVCNKLDRLNRNFLWGSSEEKKKMHMVGWEKVCRTKSLGGLGLYACKPRNIALLAKLNWRLLQEKDALWAQTILAKYSPNGVMEVNKRLHRSGSSTWRGIKKGNAVFREGIRWVVNNGQCVSFWFDKWVGEKPIREVIQGPLLNHEDSLRVCDVVEGVGSWDLSRVSMTIPNLTCDSIRAVPVCITRQQEDCIAWDSSNGDFCLKMAYLLACKSPMASNTIAPSNWLWKVNTSPRIRFFLWQCYHNSVPVRATLVSRGLNVPNICPRCLGSDESLLHVLRDCPDSFAFWHKLKIPNICFASFALPLVDWLKLNCSSPCSYDAFLPWQTVFSFGIWNIWLRRNIFVFNSCSVIPDPVANTIAFALEMVCLMGKDYHVKLRVPTPVKWKPPDLGWAKLNTDGASLGNPGIAGGGGLIRDPDGSWVGGFARAIGYTTSVQAELRALKDGLLLAIELGIPCLAIEMDSLVAVEFLNFKTTPNVFLSAIVDDCRCLLEKFDRFTLHHIFREANGCADALAKAGCAQSVDFISFPSAPAHVLEALAFDSSCATRTRLVCS</sequence>
<evidence type="ECO:0000259" key="5">
    <source>
        <dbReference type="PROSITE" id="PS50879"/>
    </source>
</evidence>
<dbReference type="PROSITE" id="PS50878">
    <property type="entry name" value="RT_POL"/>
    <property type="match status" value="1"/>
</dbReference>
<keyword evidence="1" id="KW-0863">Zinc-finger</keyword>
<evidence type="ECO:0000256" key="2">
    <source>
        <dbReference type="SAM" id="MobiDB-lite"/>
    </source>
</evidence>
<dbReference type="InterPro" id="IPR044730">
    <property type="entry name" value="RNase_H-like_dom_plant"/>
</dbReference>
<organism evidence="6">
    <name type="scientific">Fagus sylvatica</name>
    <name type="common">Beechnut</name>
    <dbReference type="NCBI Taxonomy" id="28930"/>
    <lineage>
        <taxon>Eukaryota</taxon>
        <taxon>Viridiplantae</taxon>
        <taxon>Streptophyta</taxon>
        <taxon>Embryophyta</taxon>
        <taxon>Tracheophyta</taxon>
        <taxon>Spermatophyta</taxon>
        <taxon>Magnoliopsida</taxon>
        <taxon>eudicotyledons</taxon>
        <taxon>Gunneridae</taxon>
        <taxon>Pentapetalae</taxon>
        <taxon>rosids</taxon>
        <taxon>fabids</taxon>
        <taxon>Fagales</taxon>
        <taxon>Fagaceae</taxon>
        <taxon>Fagus</taxon>
    </lineage>
</organism>
<dbReference type="GO" id="GO:0008270">
    <property type="term" value="F:zinc ion binding"/>
    <property type="evidence" value="ECO:0007669"/>
    <property type="project" value="UniProtKB-KW"/>
</dbReference>
<evidence type="ECO:0000313" key="6">
    <source>
        <dbReference type="EMBL" id="SPD09882.1"/>
    </source>
</evidence>
<feature type="region of interest" description="Disordered" evidence="2">
    <location>
        <begin position="284"/>
        <end position="303"/>
    </location>
</feature>
<dbReference type="InterPro" id="IPR026960">
    <property type="entry name" value="RVT-Znf"/>
</dbReference>
<dbReference type="Pfam" id="PF13966">
    <property type="entry name" value="zf-RVT"/>
    <property type="match status" value="1"/>
</dbReference>
<keyword evidence="1" id="KW-0862">Zinc</keyword>
<accession>A0A2N9HCK4</accession>
<evidence type="ECO:0000259" key="4">
    <source>
        <dbReference type="PROSITE" id="PS50878"/>
    </source>
</evidence>
<dbReference type="Pfam" id="PF14111">
    <property type="entry name" value="DUF4283"/>
    <property type="match status" value="1"/>
</dbReference>
<dbReference type="Pfam" id="PF13456">
    <property type="entry name" value="RVT_3"/>
    <property type="match status" value="1"/>
</dbReference>
<dbReference type="CDD" id="cd06222">
    <property type="entry name" value="RNase_H_like"/>
    <property type="match status" value="1"/>
</dbReference>
<dbReference type="EMBL" id="OIVN01003257">
    <property type="protein sequence ID" value="SPD09882.1"/>
    <property type="molecule type" value="Genomic_DNA"/>
</dbReference>
<feature type="compositionally biased region" description="Polar residues" evidence="2">
    <location>
        <begin position="534"/>
        <end position="546"/>
    </location>
</feature>
<dbReference type="PANTHER" id="PTHR33116">
    <property type="entry name" value="REVERSE TRANSCRIPTASE ZINC-BINDING DOMAIN-CONTAINING PROTEIN-RELATED-RELATED"/>
    <property type="match status" value="1"/>
</dbReference>
<feature type="region of interest" description="Disordered" evidence="2">
    <location>
        <begin position="313"/>
        <end position="491"/>
    </location>
</feature>